<dbReference type="Proteomes" id="UP000299102">
    <property type="component" value="Unassembled WGS sequence"/>
</dbReference>
<evidence type="ECO:0000313" key="2">
    <source>
        <dbReference type="EMBL" id="GBP74198.1"/>
    </source>
</evidence>
<comment type="caution">
    <text evidence="2">The sequence shown here is derived from an EMBL/GenBank/DDBJ whole genome shotgun (WGS) entry which is preliminary data.</text>
</comment>
<feature type="region of interest" description="Disordered" evidence="1">
    <location>
        <begin position="1"/>
        <end position="21"/>
    </location>
</feature>
<sequence length="203" mass="22526">MNISSPAHTRSMRSDRRTRAHLRRRARCSAEHGEIKKMHIIFEWALRFPAKSCGEGSGVARGQRARADLSDLQARRLEVARARLKPYTEISAGETLMHTIIIIHGNISGFDRGSQTSRPADLSAPRTEVSNKEVNFHRNPAIGRLVRRMAAEASGSRRPSAGPVFAQSYFRSNARAVSSPRRPGGSENSSNAQLKLVFEEHST</sequence>
<protein>
    <submittedName>
        <fullName evidence="2">Uncharacterized protein</fullName>
    </submittedName>
</protein>
<organism evidence="2 3">
    <name type="scientific">Eumeta variegata</name>
    <name type="common">Bagworm moth</name>
    <name type="synonym">Eumeta japonica</name>
    <dbReference type="NCBI Taxonomy" id="151549"/>
    <lineage>
        <taxon>Eukaryota</taxon>
        <taxon>Metazoa</taxon>
        <taxon>Ecdysozoa</taxon>
        <taxon>Arthropoda</taxon>
        <taxon>Hexapoda</taxon>
        <taxon>Insecta</taxon>
        <taxon>Pterygota</taxon>
        <taxon>Neoptera</taxon>
        <taxon>Endopterygota</taxon>
        <taxon>Lepidoptera</taxon>
        <taxon>Glossata</taxon>
        <taxon>Ditrysia</taxon>
        <taxon>Tineoidea</taxon>
        <taxon>Psychidae</taxon>
        <taxon>Oiketicinae</taxon>
        <taxon>Eumeta</taxon>
    </lineage>
</organism>
<reference evidence="2 3" key="1">
    <citation type="journal article" date="2019" name="Commun. Biol.">
        <title>The bagworm genome reveals a unique fibroin gene that provides high tensile strength.</title>
        <authorList>
            <person name="Kono N."/>
            <person name="Nakamura H."/>
            <person name="Ohtoshi R."/>
            <person name="Tomita M."/>
            <person name="Numata K."/>
            <person name="Arakawa K."/>
        </authorList>
    </citation>
    <scope>NUCLEOTIDE SEQUENCE [LARGE SCALE GENOMIC DNA]</scope>
</reference>
<dbReference type="AlphaFoldDB" id="A0A4C1YDT7"/>
<gene>
    <name evidence="2" type="ORF">EVAR_48248_1</name>
</gene>
<keyword evidence="3" id="KW-1185">Reference proteome</keyword>
<dbReference type="EMBL" id="BGZK01001198">
    <property type="protein sequence ID" value="GBP74198.1"/>
    <property type="molecule type" value="Genomic_DNA"/>
</dbReference>
<accession>A0A4C1YDT7</accession>
<name>A0A4C1YDT7_EUMVA</name>
<feature type="region of interest" description="Disordered" evidence="1">
    <location>
        <begin position="175"/>
        <end position="203"/>
    </location>
</feature>
<proteinExistence type="predicted"/>
<evidence type="ECO:0000256" key="1">
    <source>
        <dbReference type="SAM" id="MobiDB-lite"/>
    </source>
</evidence>
<evidence type="ECO:0000313" key="3">
    <source>
        <dbReference type="Proteomes" id="UP000299102"/>
    </source>
</evidence>